<dbReference type="Proteomes" id="UP001595812">
    <property type="component" value="Unassembled WGS sequence"/>
</dbReference>
<dbReference type="Pfam" id="PF14808">
    <property type="entry name" value="TMEM164"/>
    <property type="match status" value="1"/>
</dbReference>
<feature type="transmembrane region" description="Helical" evidence="1">
    <location>
        <begin position="168"/>
        <end position="191"/>
    </location>
</feature>
<sequence length="237" mass="27575">MFCLQNLAISEPVTIGSLPHVAPILLFIISAVFGIRYSKRYLNEQQQNRVFNWLGILISGSIIVYHFYKISAGNYNFATDLPLFLCSFMALVIPVFTQTKRYWLYEVLLFWVIAGTTQGIITPDISEGFLSLDYVRYWIVHLGLVSIMLYATFVFGMRPTLKSVFKSFLALQVYAVVILILNWMLNANYSYLSRKPESASAMDFLAEWPYYILQIELIVLPYFFLIFLLFRERKTKQ</sequence>
<feature type="transmembrane region" description="Helical" evidence="1">
    <location>
        <begin position="103"/>
        <end position="122"/>
    </location>
</feature>
<evidence type="ECO:0000313" key="3">
    <source>
        <dbReference type="Proteomes" id="UP001595812"/>
    </source>
</evidence>
<accession>A0ABV8AK27</accession>
<evidence type="ECO:0000313" key="2">
    <source>
        <dbReference type="EMBL" id="MFC3878398.1"/>
    </source>
</evidence>
<keyword evidence="3" id="KW-1185">Reference proteome</keyword>
<gene>
    <name evidence="2" type="ORF">ACFOSX_14250</name>
</gene>
<organism evidence="2 3">
    <name type="scientific">Winogradskyella maritima</name>
    <dbReference type="NCBI Taxonomy" id="1517766"/>
    <lineage>
        <taxon>Bacteria</taxon>
        <taxon>Pseudomonadati</taxon>
        <taxon>Bacteroidota</taxon>
        <taxon>Flavobacteriia</taxon>
        <taxon>Flavobacteriales</taxon>
        <taxon>Flavobacteriaceae</taxon>
        <taxon>Winogradskyella</taxon>
    </lineage>
</organism>
<reference evidence="3" key="1">
    <citation type="journal article" date="2019" name="Int. J. Syst. Evol. Microbiol.">
        <title>The Global Catalogue of Microorganisms (GCM) 10K type strain sequencing project: providing services to taxonomists for standard genome sequencing and annotation.</title>
        <authorList>
            <consortium name="The Broad Institute Genomics Platform"/>
            <consortium name="The Broad Institute Genome Sequencing Center for Infectious Disease"/>
            <person name="Wu L."/>
            <person name="Ma J."/>
        </authorList>
    </citation>
    <scope>NUCLEOTIDE SEQUENCE [LARGE SCALE GENOMIC DNA]</scope>
    <source>
        <strain evidence="3">CECT 8979</strain>
    </source>
</reference>
<name>A0ABV8AK27_9FLAO</name>
<dbReference type="EMBL" id="JBHSAT010000023">
    <property type="protein sequence ID" value="MFC3878398.1"/>
    <property type="molecule type" value="Genomic_DNA"/>
</dbReference>
<proteinExistence type="predicted"/>
<protein>
    <submittedName>
        <fullName evidence="2">TIGR02206 family membrane protein</fullName>
    </submittedName>
</protein>
<dbReference type="InterPro" id="IPR011737">
    <property type="entry name" value="CHP02206_TP0381"/>
</dbReference>
<feature type="transmembrane region" description="Helical" evidence="1">
    <location>
        <begin position="50"/>
        <end position="68"/>
    </location>
</feature>
<keyword evidence="1" id="KW-0812">Transmembrane</keyword>
<evidence type="ECO:0000256" key="1">
    <source>
        <dbReference type="SAM" id="Phobius"/>
    </source>
</evidence>
<feature type="transmembrane region" description="Helical" evidence="1">
    <location>
        <begin position="134"/>
        <end position="156"/>
    </location>
</feature>
<keyword evidence="1" id="KW-0472">Membrane</keyword>
<feature type="transmembrane region" description="Helical" evidence="1">
    <location>
        <begin position="74"/>
        <end position="96"/>
    </location>
</feature>
<feature type="transmembrane region" description="Helical" evidence="1">
    <location>
        <begin position="20"/>
        <end position="38"/>
    </location>
</feature>
<comment type="caution">
    <text evidence="2">The sequence shown here is derived from an EMBL/GenBank/DDBJ whole genome shotgun (WGS) entry which is preliminary data.</text>
</comment>
<dbReference type="RefSeq" id="WP_386102673.1">
    <property type="nucleotide sequence ID" value="NZ_JBHSAT010000023.1"/>
</dbReference>
<keyword evidence="1" id="KW-1133">Transmembrane helix</keyword>
<dbReference type="NCBIfam" id="TIGR02206">
    <property type="entry name" value="intg_mem_TP0381"/>
    <property type="match status" value="1"/>
</dbReference>
<feature type="transmembrane region" description="Helical" evidence="1">
    <location>
        <begin position="211"/>
        <end position="230"/>
    </location>
</feature>